<evidence type="ECO:0000256" key="1">
    <source>
        <dbReference type="SAM" id="SignalP"/>
    </source>
</evidence>
<evidence type="ECO:0000313" key="3">
    <source>
        <dbReference type="Proteomes" id="UP000325081"/>
    </source>
</evidence>
<organism evidence="2 3">
    <name type="scientific">Striga asiatica</name>
    <name type="common">Asiatic witchweed</name>
    <name type="synonym">Buchnera asiatica</name>
    <dbReference type="NCBI Taxonomy" id="4170"/>
    <lineage>
        <taxon>Eukaryota</taxon>
        <taxon>Viridiplantae</taxon>
        <taxon>Streptophyta</taxon>
        <taxon>Embryophyta</taxon>
        <taxon>Tracheophyta</taxon>
        <taxon>Spermatophyta</taxon>
        <taxon>Magnoliopsida</taxon>
        <taxon>eudicotyledons</taxon>
        <taxon>Gunneridae</taxon>
        <taxon>Pentapetalae</taxon>
        <taxon>asterids</taxon>
        <taxon>lamiids</taxon>
        <taxon>Lamiales</taxon>
        <taxon>Orobanchaceae</taxon>
        <taxon>Buchnereae</taxon>
        <taxon>Striga</taxon>
    </lineage>
</organism>
<feature type="chain" id="PRO_5023043051" evidence="1">
    <location>
        <begin position="17"/>
        <end position="316"/>
    </location>
</feature>
<sequence length="316" mass="35645">MARRWWIISFLSVANEWPFDTFSFGCTVRYNDWSKNAGGLLPRPTSSGSFRACENDDVKTKDTIKNMERILNSDYITAGGYAVILRASTSELGQNGPKQKGARISIRVDRVHRLVEKGFVDYALYFFDTLAIEWAGPDCLALSVAAMLDLPTCWATIELGGSSYAPACQRSEFQSKSLNFQFCFSFDSRRFLFFFWMVGSDEIKPPHRSVEKDGGSKAFIFEFRTNFTMKRRGEKLKSGIWRALGLCWAKTSILPERQQQTLRTLPWIIPVVVGLEVCTAQQDGEPVEAAMARAIRAQNVRASLVVLSAQLRQDKG</sequence>
<keyword evidence="3" id="KW-1185">Reference proteome</keyword>
<name>A0A5A7P7B5_STRAF</name>
<dbReference type="EMBL" id="BKCP01002558">
    <property type="protein sequence ID" value="GER28464.1"/>
    <property type="molecule type" value="Genomic_DNA"/>
</dbReference>
<feature type="signal peptide" evidence="1">
    <location>
        <begin position="1"/>
        <end position="16"/>
    </location>
</feature>
<protein>
    <submittedName>
        <fullName evidence="2">mRNA-capping enzyme subunit alpha</fullName>
    </submittedName>
</protein>
<keyword evidence="1" id="KW-0732">Signal</keyword>
<gene>
    <name evidence="2" type="ORF">STAS_04259</name>
</gene>
<comment type="caution">
    <text evidence="2">The sequence shown here is derived from an EMBL/GenBank/DDBJ whole genome shotgun (WGS) entry which is preliminary data.</text>
</comment>
<dbReference type="AlphaFoldDB" id="A0A5A7P7B5"/>
<evidence type="ECO:0000313" key="2">
    <source>
        <dbReference type="EMBL" id="GER28464.1"/>
    </source>
</evidence>
<proteinExistence type="predicted"/>
<reference evidence="3" key="1">
    <citation type="journal article" date="2019" name="Curr. Biol.">
        <title>Genome Sequence of Striga asiatica Provides Insight into the Evolution of Plant Parasitism.</title>
        <authorList>
            <person name="Yoshida S."/>
            <person name="Kim S."/>
            <person name="Wafula E.K."/>
            <person name="Tanskanen J."/>
            <person name="Kim Y.M."/>
            <person name="Honaas L."/>
            <person name="Yang Z."/>
            <person name="Spallek T."/>
            <person name="Conn C.E."/>
            <person name="Ichihashi Y."/>
            <person name="Cheong K."/>
            <person name="Cui S."/>
            <person name="Der J.P."/>
            <person name="Gundlach H."/>
            <person name="Jiao Y."/>
            <person name="Hori C."/>
            <person name="Ishida J.K."/>
            <person name="Kasahara H."/>
            <person name="Kiba T."/>
            <person name="Kim M.S."/>
            <person name="Koo N."/>
            <person name="Laohavisit A."/>
            <person name="Lee Y.H."/>
            <person name="Lumba S."/>
            <person name="McCourt P."/>
            <person name="Mortimer J.C."/>
            <person name="Mutuku J.M."/>
            <person name="Nomura T."/>
            <person name="Sasaki-Sekimoto Y."/>
            <person name="Seto Y."/>
            <person name="Wang Y."/>
            <person name="Wakatake T."/>
            <person name="Sakakibara H."/>
            <person name="Demura T."/>
            <person name="Yamaguchi S."/>
            <person name="Yoneyama K."/>
            <person name="Manabe R.I."/>
            <person name="Nelson D.C."/>
            <person name="Schulman A.H."/>
            <person name="Timko M.P."/>
            <person name="dePamphilis C.W."/>
            <person name="Choi D."/>
            <person name="Shirasu K."/>
        </authorList>
    </citation>
    <scope>NUCLEOTIDE SEQUENCE [LARGE SCALE GENOMIC DNA]</scope>
    <source>
        <strain evidence="3">cv. UVA1</strain>
    </source>
</reference>
<accession>A0A5A7P7B5</accession>
<dbReference type="Proteomes" id="UP000325081">
    <property type="component" value="Unassembled WGS sequence"/>
</dbReference>